<evidence type="ECO:0000259" key="4">
    <source>
        <dbReference type="PROSITE" id="PS50086"/>
    </source>
</evidence>
<protein>
    <submittedName>
        <fullName evidence="5">RabGAP/TBC</fullName>
    </submittedName>
</protein>
<dbReference type="GO" id="GO:0005096">
    <property type="term" value="F:GTPase activator activity"/>
    <property type="evidence" value="ECO:0007669"/>
    <property type="project" value="UniProtKB-KW"/>
</dbReference>
<organism evidence="5 6">
    <name type="scientific">Conidiobolus coronatus (strain ATCC 28846 / CBS 209.66 / NRRL 28638)</name>
    <name type="common">Delacroixia coronata</name>
    <dbReference type="NCBI Taxonomy" id="796925"/>
    <lineage>
        <taxon>Eukaryota</taxon>
        <taxon>Fungi</taxon>
        <taxon>Fungi incertae sedis</taxon>
        <taxon>Zoopagomycota</taxon>
        <taxon>Entomophthoromycotina</taxon>
        <taxon>Entomophthoromycetes</taxon>
        <taxon>Entomophthorales</taxon>
        <taxon>Ancylistaceae</taxon>
        <taxon>Conidiobolus</taxon>
    </lineage>
</organism>
<dbReference type="SUPFAM" id="SSF47923">
    <property type="entry name" value="Ypt/Rab-GAP domain of gyp1p"/>
    <property type="match status" value="2"/>
</dbReference>
<dbReference type="Pfam" id="PF23436">
    <property type="entry name" value="RabGap-TBC_2"/>
    <property type="match status" value="1"/>
</dbReference>
<reference evidence="5 6" key="1">
    <citation type="journal article" date="2015" name="Genome Biol. Evol.">
        <title>Phylogenomic analyses indicate that early fungi evolved digesting cell walls of algal ancestors of land plants.</title>
        <authorList>
            <person name="Chang Y."/>
            <person name="Wang S."/>
            <person name="Sekimoto S."/>
            <person name="Aerts A.L."/>
            <person name="Choi C."/>
            <person name="Clum A."/>
            <person name="LaButti K.M."/>
            <person name="Lindquist E.A."/>
            <person name="Yee Ngan C."/>
            <person name="Ohm R.A."/>
            <person name="Salamov A.A."/>
            <person name="Grigoriev I.V."/>
            <person name="Spatafora J.W."/>
            <person name="Berbee M.L."/>
        </authorList>
    </citation>
    <scope>NUCLEOTIDE SEQUENCE [LARGE SCALE GENOMIC DNA]</scope>
    <source>
        <strain evidence="5 6">NRRL 28638</strain>
    </source>
</reference>
<dbReference type="FunFam" id="1.10.8.270:FF:000001">
    <property type="entry name" value="TBC1 domain family member 1"/>
    <property type="match status" value="1"/>
</dbReference>
<evidence type="ECO:0000256" key="1">
    <source>
        <dbReference type="ARBA" id="ARBA00022468"/>
    </source>
</evidence>
<dbReference type="Gene3D" id="1.10.10.750">
    <property type="entry name" value="Ypt/Rab-GAP domain of gyp1p, domain 1"/>
    <property type="match status" value="1"/>
</dbReference>
<evidence type="ECO:0000313" key="6">
    <source>
        <dbReference type="Proteomes" id="UP000070444"/>
    </source>
</evidence>
<feature type="region of interest" description="Disordered" evidence="3">
    <location>
        <begin position="425"/>
        <end position="463"/>
    </location>
</feature>
<dbReference type="OMA" id="HESECFC"/>
<dbReference type="PROSITE" id="PS50086">
    <property type="entry name" value="TBC_RABGAP"/>
    <property type="match status" value="1"/>
</dbReference>
<dbReference type="PANTHER" id="PTHR47219:SF9">
    <property type="entry name" value="GTPASE ACTIVATING PROTEIN AND CENTROSOME-ASSOCIATED, ISOFORM B"/>
    <property type="match status" value="1"/>
</dbReference>
<sequence length="469" mass="54346">MSVDDDQEDEDIDWDFWGKLVNDYELMTKKNKQIVEQHLIQGIPVSLRGTLWQLMSKSQSVDMENVYVDLLKRTSPYEKLISQDLSRTYPSLTYFRREGGHGQESLFNVVKCYSLYDPEVGYCQGLPFIVGPLLLNMPDEEAFCMLTKLMTQWDLRQHFVPNMIGLQIRTYQFERLMEMFFPNISIHLERQGVQSSMYASQWFMTLFGYRSSMKIVFRVIDMLLFEGTNVLFKLALTLLKLGEAKILSLEFEQLLNYLKIDIFQTFQEQTSLVISESRQFQIPERKLKQWAKEYTAELKRLTEEEKLVNTLSANNQQLEERVKSLDSKVQDLTNGQLEMANDYVQVQTDLANQKQHNRSLQAKIEELEARLKTERQLAEESLKDHLEQLAQKNLSLVTKNMELEDQLHSTEQLLMGARNKIANYETGGTHSASSSLSGMTDAKSVNSTNDPQTQPATTKKWGAFRSILS</sequence>
<evidence type="ECO:0000313" key="5">
    <source>
        <dbReference type="EMBL" id="KXN67088.1"/>
    </source>
</evidence>
<dbReference type="SMART" id="SM00164">
    <property type="entry name" value="TBC"/>
    <property type="match status" value="1"/>
</dbReference>
<dbReference type="EMBL" id="KQ964662">
    <property type="protein sequence ID" value="KXN67088.1"/>
    <property type="molecule type" value="Genomic_DNA"/>
</dbReference>
<dbReference type="AlphaFoldDB" id="A0A137NWM8"/>
<dbReference type="InterPro" id="IPR035969">
    <property type="entry name" value="Rab-GAP_TBC_sf"/>
</dbReference>
<dbReference type="Gene3D" id="1.10.472.80">
    <property type="entry name" value="Ypt/Rab-GAP domain of gyp1p, domain 3"/>
    <property type="match status" value="1"/>
</dbReference>
<keyword evidence="2" id="KW-0175">Coiled coil</keyword>
<feature type="compositionally biased region" description="Polar residues" evidence="3">
    <location>
        <begin position="426"/>
        <end position="457"/>
    </location>
</feature>
<dbReference type="Gene3D" id="1.10.8.270">
    <property type="entry name" value="putative rabgap domain of human tbc1 domain family member 14 like domains"/>
    <property type="match status" value="1"/>
</dbReference>
<dbReference type="Proteomes" id="UP000070444">
    <property type="component" value="Unassembled WGS sequence"/>
</dbReference>
<feature type="coiled-coil region" evidence="2">
    <location>
        <begin position="284"/>
        <end position="420"/>
    </location>
</feature>
<feature type="domain" description="Rab-GAP TBC" evidence="4">
    <location>
        <begin position="42"/>
        <end position="227"/>
    </location>
</feature>
<evidence type="ECO:0000256" key="3">
    <source>
        <dbReference type="SAM" id="MobiDB-lite"/>
    </source>
</evidence>
<keyword evidence="1" id="KW-0343">GTPase activation</keyword>
<dbReference type="GO" id="GO:0031267">
    <property type="term" value="F:small GTPase binding"/>
    <property type="evidence" value="ECO:0007669"/>
    <property type="project" value="TreeGrafter"/>
</dbReference>
<dbReference type="InterPro" id="IPR000195">
    <property type="entry name" value="Rab-GAP-TBC_dom"/>
</dbReference>
<gene>
    <name evidence="5" type="ORF">CONCODRAFT_43261</name>
</gene>
<proteinExistence type="predicted"/>
<dbReference type="InterPro" id="IPR050302">
    <property type="entry name" value="Rab_GAP_TBC_domain"/>
</dbReference>
<keyword evidence="6" id="KW-1185">Reference proteome</keyword>
<accession>A0A137NWM8</accession>
<dbReference type="OrthoDB" id="295078at2759"/>
<dbReference type="STRING" id="796925.A0A137NWM8"/>
<dbReference type="PANTHER" id="PTHR47219">
    <property type="entry name" value="RAB GTPASE-ACTIVATING PROTEIN 1-LIKE"/>
    <property type="match status" value="1"/>
</dbReference>
<name>A0A137NWM8_CONC2</name>
<evidence type="ECO:0000256" key="2">
    <source>
        <dbReference type="SAM" id="Coils"/>
    </source>
</evidence>